<evidence type="ECO:0000256" key="2">
    <source>
        <dbReference type="ARBA" id="ARBA00023130"/>
    </source>
</evidence>
<organism evidence="8 9">
    <name type="scientific">Pleurodeles waltl</name>
    <name type="common">Iberian ribbed newt</name>
    <dbReference type="NCBI Taxonomy" id="8319"/>
    <lineage>
        <taxon>Eukaryota</taxon>
        <taxon>Metazoa</taxon>
        <taxon>Chordata</taxon>
        <taxon>Craniata</taxon>
        <taxon>Vertebrata</taxon>
        <taxon>Euteleostomi</taxon>
        <taxon>Amphibia</taxon>
        <taxon>Batrachia</taxon>
        <taxon>Caudata</taxon>
        <taxon>Salamandroidea</taxon>
        <taxon>Salamandridae</taxon>
        <taxon>Pleurodelinae</taxon>
        <taxon>Pleurodeles</taxon>
    </lineage>
</organism>
<keyword evidence="3" id="KW-0675">Receptor</keyword>
<dbReference type="PROSITE" id="PS50835">
    <property type="entry name" value="IG_LIKE"/>
    <property type="match status" value="1"/>
</dbReference>
<evidence type="ECO:0000256" key="6">
    <source>
        <dbReference type="SAM" id="SignalP"/>
    </source>
</evidence>
<dbReference type="InterPro" id="IPR036179">
    <property type="entry name" value="Ig-like_dom_sf"/>
</dbReference>
<keyword evidence="4" id="KW-0393">Immunoglobulin domain</keyword>
<dbReference type="InterPro" id="IPR013106">
    <property type="entry name" value="Ig_V-set"/>
</dbReference>
<dbReference type="GO" id="GO:0002250">
    <property type="term" value="P:adaptive immune response"/>
    <property type="evidence" value="ECO:0007669"/>
    <property type="project" value="UniProtKB-KW"/>
</dbReference>
<evidence type="ECO:0000313" key="9">
    <source>
        <dbReference type="Proteomes" id="UP001066276"/>
    </source>
</evidence>
<feature type="chain" id="PRO_5043473787" description="Ig-like domain-containing protein" evidence="6">
    <location>
        <begin position="21"/>
        <end position="113"/>
    </location>
</feature>
<dbReference type="InterPro" id="IPR007110">
    <property type="entry name" value="Ig-like_dom"/>
</dbReference>
<dbReference type="EMBL" id="JANPWB010000011">
    <property type="protein sequence ID" value="KAJ1121877.1"/>
    <property type="molecule type" value="Genomic_DNA"/>
</dbReference>
<sequence>MAPLLLFVFIFFGFLSGASSYVDQPPFTFGIPGETAALLCELKDSAKLWMYWYRAHPGRAMEALFSSLTGADVTNFTSELLTAHRRDKTFELRFSKLQLADTAVFYCACSTAH</sequence>
<dbReference type="InterPro" id="IPR051287">
    <property type="entry name" value="TCR_variable_region"/>
</dbReference>
<proteinExistence type="predicted"/>
<keyword evidence="2" id="KW-1064">Adaptive immunity</keyword>
<dbReference type="PANTHER" id="PTHR19367">
    <property type="entry name" value="T-CELL RECEPTOR ALPHA CHAIN V REGION"/>
    <property type="match status" value="1"/>
</dbReference>
<gene>
    <name evidence="8" type="ORF">NDU88_000389</name>
</gene>
<name>A0AAV7P3V1_PLEWA</name>
<evidence type="ECO:0000256" key="4">
    <source>
        <dbReference type="ARBA" id="ARBA00023319"/>
    </source>
</evidence>
<dbReference type="PANTHER" id="PTHR19367:SF18">
    <property type="entry name" value="T CELL RECEPTOR ALPHA VARIABLE 16"/>
    <property type="match status" value="1"/>
</dbReference>
<evidence type="ECO:0000256" key="3">
    <source>
        <dbReference type="ARBA" id="ARBA00023170"/>
    </source>
</evidence>
<dbReference type="SMART" id="SM00406">
    <property type="entry name" value="IGv"/>
    <property type="match status" value="1"/>
</dbReference>
<keyword evidence="5" id="KW-0391">Immunity</keyword>
<dbReference type="Gene3D" id="2.60.40.10">
    <property type="entry name" value="Immunoglobulins"/>
    <property type="match status" value="1"/>
</dbReference>
<keyword evidence="1 6" id="KW-0732">Signal</keyword>
<feature type="signal peptide" evidence="6">
    <location>
        <begin position="1"/>
        <end position="20"/>
    </location>
</feature>
<dbReference type="AlphaFoldDB" id="A0AAV7P3V1"/>
<accession>A0AAV7P3V1</accession>
<evidence type="ECO:0000313" key="8">
    <source>
        <dbReference type="EMBL" id="KAJ1121877.1"/>
    </source>
</evidence>
<reference evidence="8" key="1">
    <citation type="journal article" date="2022" name="bioRxiv">
        <title>Sequencing and chromosome-scale assembly of the giantPleurodeles waltlgenome.</title>
        <authorList>
            <person name="Brown T."/>
            <person name="Elewa A."/>
            <person name="Iarovenko S."/>
            <person name="Subramanian E."/>
            <person name="Araus A.J."/>
            <person name="Petzold A."/>
            <person name="Susuki M."/>
            <person name="Suzuki K.-i.T."/>
            <person name="Hayashi T."/>
            <person name="Toyoda A."/>
            <person name="Oliveira C."/>
            <person name="Osipova E."/>
            <person name="Leigh N.D."/>
            <person name="Simon A."/>
            <person name="Yun M.H."/>
        </authorList>
    </citation>
    <scope>NUCLEOTIDE SEQUENCE</scope>
    <source>
        <strain evidence="8">20211129_DDA</strain>
        <tissue evidence="8">Liver</tissue>
    </source>
</reference>
<dbReference type="GO" id="GO:0042101">
    <property type="term" value="C:T cell receptor complex"/>
    <property type="evidence" value="ECO:0007669"/>
    <property type="project" value="UniProtKB-KW"/>
</dbReference>
<evidence type="ECO:0000256" key="5">
    <source>
        <dbReference type="ARBA" id="ARBA00043266"/>
    </source>
</evidence>
<keyword evidence="5" id="KW-1279">T cell receptor</keyword>
<comment type="caution">
    <text evidence="8">The sequence shown here is derived from an EMBL/GenBank/DDBJ whole genome shotgun (WGS) entry which is preliminary data.</text>
</comment>
<evidence type="ECO:0000259" key="7">
    <source>
        <dbReference type="PROSITE" id="PS50835"/>
    </source>
</evidence>
<feature type="domain" description="Ig-like" evidence="7">
    <location>
        <begin position="33"/>
        <end position="113"/>
    </location>
</feature>
<dbReference type="InterPro" id="IPR013783">
    <property type="entry name" value="Ig-like_fold"/>
</dbReference>
<keyword evidence="9" id="KW-1185">Reference proteome</keyword>
<protein>
    <recommendedName>
        <fullName evidence="7">Ig-like domain-containing protein</fullName>
    </recommendedName>
</protein>
<evidence type="ECO:0000256" key="1">
    <source>
        <dbReference type="ARBA" id="ARBA00022729"/>
    </source>
</evidence>
<dbReference type="Pfam" id="PF07686">
    <property type="entry name" value="V-set"/>
    <property type="match status" value="1"/>
</dbReference>
<dbReference type="Proteomes" id="UP001066276">
    <property type="component" value="Chromosome 7"/>
</dbReference>
<dbReference type="SUPFAM" id="SSF48726">
    <property type="entry name" value="Immunoglobulin"/>
    <property type="match status" value="1"/>
</dbReference>